<protein>
    <submittedName>
        <fullName evidence="2">Uncharacterized protein</fullName>
    </submittedName>
</protein>
<feature type="region of interest" description="Disordered" evidence="1">
    <location>
        <begin position="57"/>
        <end position="80"/>
    </location>
</feature>
<comment type="caution">
    <text evidence="2">The sequence shown here is derived from an EMBL/GenBank/DDBJ whole genome shotgun (WGS) entry which is preliminary data.</text>
</comment>
<name>A0AAD8F9L1_BIOPF</name>
<sequence length="120" mass="14359">MRRHARKGHILQKHEDLRREYERLLRVYEREEKYVTSRFALTQSEYLDKMNALESLDGKSPSLHKAVGSERETRNEKLPHKHHIVVSAPKLQRPKQNILLFRIEQREGQNVYVKTTDSQK</sequence>
<dbReference type="Proteomes" id="UP001233172">
    <property type="component" value="Unassembled WGS sequence"/>
</dbReference>
<evidence type="ECO:0000313" key="2">
    <source>
        <dbReference type="EMBL" id="KAK0055401.1"/>
    </source>
</evidence>
<proteinExistence type="predicted"/>
<reference evidence="2" key="1">
    <citation type="journal article" date="2023" name="PLoS Negl. Trop. Dis.">
        <title>A genome sequence for Biomphalaria pfeifferi, the major vector snail for the human-infecting parasite Schistosoma mansoni.</title>
        <authorList>
            <person name="Bu L."/>
            <person name="Lu L."/>
            <person name="Laidemitt M.R."/>
            <person name="Zhang S.M."/>
            <person name="Mutuku M."/>
            <person name="Mkoji G."/>
            <person name="Steinauer M."/>
            <person name="Loker E.S."/>
        </authorList>
    </citation>
    <scope>NUCLEOTIDE SEQUENCE</scope>
    <source>
        <strain evidence="2">KasaAsao</strain>
    </source>
</reference>
<dbReference type="AlphaFoldDB" id="A0AAD8F9L1"/>
<evidence type="ECO:0000313" key="3">
    <source>
        <dbReference type="Proteomes" id="UP001233172"/>
    </source>
</evidence>
<evidence type="ECO:0000256" key="1">
    <source>
        <dbReference type="SAM" id="MobiDB-lite"/>
    </source>
</evidence>
<feature type="compositionally biased region" description="Basic and acidic residues" evidence="1">
    <location>
        <begin position="67"/>
        <end position="78"/>
    </location>
</feature>
<dbReference type="EMBL" id="JASAOG010000070">
    <property type="protein sequence ID" value="KAK0055401.1"/>
    <property type="molecule type" value="Genomic_DNA"/>
</dbReference>
<accession>A0AAD8F9L1</accession>
<keyword evidence="3" id="KW-1185">Reference proteome</keyword>
<reference evidence="2" key="2">
    <citation type="submission" date="2023-04" db="EMBL/GenBank/DDBJ databases">
        <authorList>
            <person name="Bu L."/>
            <person name="Lu L."/>
            <person name="Laidemitt M.R."/>
            <person name="Zhang S.M."/>
            <person name="Mutuku M."/>
            <person name="Mkoji G."/>
            <person name="Steinauer M."/>
            <person name="Loker E.S."/>
        </authorList>
    </citation>
    <scope>NUCLEOTIDE SEQUENCE</scope>
    <source>
        <strain evidence="2">KasaAsao</strain>
        <tissue evidence="2">Whole Snail</tissue>
    </source>
</reference>
<gene>
    <name evidence="2" type="ORF">Bpfe_015161</name>
</gene>
<organism evidence="2 3">
    <name type="scientific">Biomphalaria pfeifferi</name>
    <name type="common">Bloodfluke planorb</name>
    <name type="synonym">Freshwater snail</name>
    <dbReference type="NCBI Taxonomy" id="112525"/>
    <lineage>
        <taxon>Eukaryota</taxon>
        <taxon>Metazoa</taxon>
        <taxon>Spiralia</taxon>
        <taxon>Lophotrochozoa</taxon>
        <taxon>Mollusca</taxon>
        <taxon>Gastropoda</taxon>
        <taxon>Heterobranchia</taxon>
        <taxon>Euthyneura</taxon>
        <taxon>Panpulmonata</taxon>
        <taxon>Hygrophila</taxon>
        <taxon>Lymnaeoidea</taxon>
        <taxon>Planorbidae</taxon>
        <taxon>Biomphalaria</taxon>
    </lineage>
</organism>